<evidence type="ECO:0000256" key="4">
    <source>
        <dbReference type="ARBA" id="ARBA00023163"/>
    </source>
</evidence>
<dbReference type="NCBIfam" id="TIGR02937">
    <property type="entry name" value="sigma70-ECF"/>
    <property type="match status" value="1"/>
</dbReference>
<accession>A0A2T5C6U3</accession>
<dbReference type="AlphaFoldDB" id="A0A2T5C6U3"/>
<dbReference type="SUPFAM" id="SSF88946">
    <property type="entry name" value="Sigma2 domain of RNA polymerase sigma factors"/>
    <property type="match status" value="1"/>
</dbReference>
<keyword evidence="4" id="KW-0804">Transcription</keyword>
<dbReference type="GO" id="GO:0016987">
    <property type="term" value="F:sigma factor activity"/>
    <property type="evidence" value="ECO:0007669"/>
    <property type="project" value="UniProtKB-KW"/>
</dbReference>
<dbReference type="Pfam" id="PF04542">
    <property type="entry name" value="Sigma70_r2"/>
    <property type="match status" value="1"/>
</dbReference>
<dbReference type="InterPro" id="IPR014327">
    <property type="entry name" value="RNA_pol_sigma70_bacteroid"/>
</dbReference>
<comment type="similarity">
    <text evidence="1">Belongs to the sigma-70 factor family. ECF subfamily.</text>
</comment>
<dbReference type="EMBL" id="QAAD01000001">
    <property type="protein sequence ID" value="PTN10677.1"/>
    <property type="molecule type" value="Genomic_DNA"/>
</dbReference>
<dbReference type="RefSeq" id="WP_107820766.1">
    <property type="nucleotide sequence ID" value="NZ_OY782574.1"/>
</dbReference>
<sequence>MRIEDRILFNEIKQGNRKVFEALFYEYYPGLIRFAENFVFDSAVCEDIVQTLFLYFWEKAAELNIQFSLKAYFYQAVRNRCLNYLRDLQVEDKHKVLYIEASLDCDDPDFFEEVDLSREVEQAIELLPDQMKELFLLKYRDGLRTREIAELKEVSENTVKTQLLRAKERLRKKLLDNTSLLFFF</sequence>
<dbReference type="InterPro" id="IPR039425">
    <property type="entry name" value="RNA_pol_sigma-70-like"/>
</dbReference>
<dbReference type="Gene3D" id="1.10.10.10">
    <property type="entry name" value="Winged helix-like DNA-binding domain superfamily/Winged helix DNA-binding domain"/>
    <property type="match status" value="1"/>
</dbReference>
<keyword evidence="8" id="KW-1185">Reference proteome</keyword>
<name>A0A2T5C6U3_9BACT</name>
<evidence type="ECO:0000256" key="1">
    <source>
        <dbReference type="ARBA" id="ARBA00010641"/>
    </source>
</evidence>
<dbReference type="InterPro" id="IPR007627">
    <property type="entry name" value="RNA_pol_sigma70_r2"/>
</dbReference>
<comment type="caution">
    <text evidence="7">The sequence shown here is derived from an EMBL/GenBank/DDBJ whole genome shotgun (WGS) entry which is preliminary data.</text>
</comment>
<dbReference type="SUPFAM" id="SSF88659">
    <property type="entry name" value="Sigma3 and sigma4 domains of RNA polymerase sigma factors"/>
    <property type="match status" value="1"/>
</dbReference>
<evidence type="ECO:0000259" key="5">
    <source>
        <dbReference type="Pfam" id="PF04542"/>
    </source>
</evidence>
<evidence type="ECO:0000256" key="2">
    <source>
        <dbReference type="ARBA" id="ARBA00023015"/>
    </source>
</evidence>
<dbReference type="InterPro" id="IPR013324">
    <property type="entry name" value="RNA_pol_sigma_r3/r4-like"/>
</dbReference>
<dbReference type="Pfam" id="PF08281">
    <property type="entry name" value="Sigma70_r4_2"/>
    <property type="match status" value="1"/>
</dbReference>
<keyword evidence="2" id="KW-0805">Transcription regulation</keyword>
<protein>
    <submittedName>
        <fullName evidence="7">RNA polymerase sigma-70 factor (ECF subfamily)</fullName>
    </submittedName>
</protein>
<organism evidence="7 8">
    <name type="scientific">Mangrovibacterium marinum</name>
    <dbReference type="NCBI Taxonomy" id="1639118"/>
    <lineage>
        <taxon>Bacteria</taxon>
        <taxon>Pseudomonadati</taxon>
        <taxon>Bacteroidota</taxon>
        <taxon>Bacteroidia</taxon>
        <taxon>Marinilabiliales</taxon>
        <taxon>Prolixibacteraceae</taxon>
        <taxon>Mangrovibacterium</taxon>
    </lineage>
</organism>
<dbReference type="GO" id="GO:0003677">
    <property type="term" value="F:DNA binding"/>
    <property type="evidence" value="ECO:0007669"/>
    <property type="project" value="InterPro"/>
</dbReference>
<feature type="domain" description="RNA polymerase sigma-70 region 2" evidence="5">
    <location>
        <begin position="24"/>
        <end position="88"/>
    </location>
</feature>
<dbReference type="CDD" id="cd06171">
    <property type="entry name" value="Sigma70_r4"/>
    <property type="match status" value="1"/>
</dbReference>
<gene>
    <name evidence="7" type="ORF">C8N47_101328</name>
</gene>
<dbReference type="PANTHER" id="PTHR43133">
    <property type="entry name" value="RNA POLYMERASE ECF-TYPE SIGMA FACTO"/>
    <property type="match status" value="1"/>
</dbReference>
<dbReference type="Proteomes" id="UP000243525">
    <property type="component" value="Unassembled WGS sequence"/>
</dbReference>
<proteinExistence type="inferred from homology"/>
<dbReference type="NCBIfam" id="TIGR02985">
    <property type="entry name" value="Sig70_bacteroi1"/>
    <property type="match status" value="1"/>
</dbReference>
<feature type="domain" description="RNA polymerase sigma factor 70 region 4 type 2" evidence="6">
    <location>
        <begin position="118"/>
        <end position="170"/>
    </location>
</feature>
<dbReference type="InterPro" id="IPR036388">
    <property type="entry name" value="WH-like_DNA-bd_sf"/>
</dbReference>
<dbReference type="InterPro" id="IPR014284">
    <property type="entry name" value="RNA_pol_sigma-70_dom"/>
</dbReference>
<dbReference type="InterPro" id="IPR013325">
    <property type="entry name" value="RNA_pol_sigma_r2"/>
</dbReference>
<evidence type="ECO:0000313" key="7">
    <source>
        <dbReference type="EMBL" id="PTN10677.1"/>
    </source>
</evidence>
<dbReference type="GO" id="GO:0006352">
    <property type="term" value="P:DNA-templated transcription initiation"/>
    <property type="evidence" value="ECO:0007669"/>
    <property type="project" value="InterPro"/>
</dbReference>
<dbReference type="PANTHER" id="PTHR43133:SF46">
    <property type="entry name" value="RNA POLYMERASE SIGMA-70 FACTOR ECF SUBFAMILY"/>
    <property type="match status" value="1"/>
</dbReference>
<evidence type="ECO:0000259" key="6">
    <source>
        <dbReference type="Pfam" id="PF08281"/>
    </source>
</evidence>
<evidence type="ECO:0000313" key="8">
    <source>
        <dbReference type="Proteomes" id="UP000243525"/>
    </source>
</evidence>
<keyword evidence="3" id="KW-0731">Sigma factor</keyword>
<reference evidence="7 8" key="1">
    <citation type="submission" date="2018-04" db="EMBL/GenBank/DDBJ databases">
        <title>Genomic Encyclopedia of Archaeal and Bacterial Type Strains, Phase II (KMG-II): from individual species to whole genera.</title>
        <authorList>
            <person name="Goeker M."/>
        </authorList>
    </citation>
    <scope>NUCLEOTIDE SEQUENCE [LARGE SCALE GENOMIC DNA]</scope>
    <source>
        <strain evidence="7 8">DSM 28823</strain>
    </source>
</reference>
<dbReference type="OrthoDB" id="1120819at2"/>
<evidence type="ECO:0000256" key="3">
    <source>
        <dbReference type="ARBA" id="ARBA00023082"/>
    </source>
</evidence>
<dbReference type="InterPro" id="IPR013249">
    <property type="entry name" value="RNA_pol_sigma70_r4_t2"/>
</dbReference>
<dbReference type="Gene3D" id="1.10.1740.10">
    <property type="match status" value="1"/>
</dbReference>